<dbReference type="InterPro" id="IPR036390">
    <property type="entry name" value="WH_DNA-bd_sf"/>
</dbReference>
<keyword evidence="3" id="KW-0804">Transcription</keyword>
<dbReference type="InterPro" id="IPR018490">
    <property type="entry name" value="cNMP-bd_dom_sf"/>
</dbReference>
<dbReference type="PANTHER" id="PTHR24567">
    <property type="entry name" value="CRP FAMILY TRANSCRIPTIONAL REGULATORY PROTEIN"/>
    <property type="match status" value="1"/>
</dbReference>
<dbReference type="InterPro" id="IPR050397">
    <property type="entry name" value="Env_Response_Regulators"/>
</dbReference>
<dbReference type="OrthoDB" id="7263823at2"/>
<name>A0A4R3MY14_9GAMM</name>
<proteinExistence type="predicted"/>
<feature type="domain" description="HTH crp-type" evidence="4">
    <location>
        <begin position="125"/>
        <end position="199"/>
    </location>
</feature>
<dbReference type="PROSITE" id="PS51063">
    <property type="entry name" value="HTH_CRP_2"/>
    <property type="match status" value="1"/>
</dbReference>
<dbReference type="InterPro" id="IPR036388">
    <property type="entry name" value="WH-like_DNA-bd_sf"/>
</dbReference>
<dbReference type="CDD" id="cd00092">
    <property type="entry name" value="HTH_CRP"/>
    <property type="match status" value="1"/>
</dbReference>
<dbReference type="GO" id="GO:0003700">
    <property type="term" value="F:DNA-binding transcription factor activity"/>
    <property type="evidence" value="ECO:0007669"/>
    <property type="project" value="TreeGrafter"/>
</dbReference>
<dbReference type="AlphaFoldDB" id="A0A4R3MY14"/>
<dbReference type="SUPFAM" id="SSF51206">
    <property type="entry name" value="cAMP-binding domain-like"/>
    <property type="match status" value="1"/>
</dbReference>
<dbReference type="GO" id="GO:0003677">
    <property type="term" value="F:DNA binding"/>
    <property type="evidence" value="ECO:0007669"/>
    <property type="project" value="UniProtKB-KW"/>
</dbReference>
<dbReference type="PANTHER" id="PTHR24567:SF68">
    <property type="entry name" value="DNA-BINDING TRANSCRIPTIONAL DUAL REGULATOR CRP"/>
    <property type="match status" value="1"/>
</dbReference>
<dbReference type="InterPro" id="IPR014710">
    <property type="entry name" value="RmlC-like_jellyroll"/>
</dbReference>
<evidence type="ECO:0000256" key="3">
    <source>
        <dbReference type="ARBA" id="ARBA00023163"/>
    </source>
</evidence>
<sequence length="220" mass="24536">MPDQPPLPENLLTGFARRELDRGCLLATPSSTRDQVFIVHSGRLRVYLIGENRELSLTFLEPGDIYTTHTPTYVEAVATSVIYLLDTAEFARKLISEPSVSPAMMRVLGKLLNNAVHLIEDLAFREVPARLARFLLGLADRRGTPLERGCLVPLDLSMEDVASLLGTTRQTVSSLINLWERQGLIERRGRGNLCIYSREALARLCPPSVGQPTDNLRQSR</sequence>
<dbReference type="PRINTS" id="PR00034">
    <property type="entry name" value="HTHCRP"/>
</dbReference>
<dbReference type="Proteomes" id="UP000295717">
    <property type="component" value="Unassembled WGS sequence"/>
</dbReference>
<evidence type="ECO:0000256" key="1">
    <source>
        <dbReference type="ARBA" id="ARBA00023015"/>
    </source>
</evidence>
<keyword evidence="6" id="KW-1185">Reference proteome</keyword>
<dbReference type="RefSeq" id="WP_132976880.1">
    <property type="nucleotide sequence ID" value="NZ_SMAO01000004.1"/>
</dbReference>
<dbReference type="Gene3D" id="1.10.10.10">
    <property type="entry name" value="Winged helix-like DNA-binding domain superfamily/Winged helix DNA-binding domain"/>
    <property type="match status" value="1"/>
</dbReference>
<evidence type="ECO:0000313" key="5">
    <source>
        <dbReference type="EMBL" id="TCT21274.1"/>
    </source>
</evidence>
<keyword evidence="1" id="KW-0805">Transcription regulation</keyword>
<keyword evidence="2" id="KW-0238">DNA-binding</keyword>
<dbReference type="Gene3D" id="2.60.120.10">
    <property type="entry name" value="Jelly Rolls"/>
    <property type="match status" value="1"/>
</dbReference>
<dbReference type="SUPFAM" id="SSF46785">
    <property type="entry name" value="Winged helix' DNA-binding domain"/>
    <property type="match status" value="1"/>
</dbReference>
<organism evidence="5 6">
    <name type="scientific">Thiobaca trueperi</name>
    <dbReference type="NCBI Taxonomy" id="127458"/>
    <lineage>
        <taxon>Bacteria</taxon>
        <taxon>Pseudomonadati</taxon>
        <taxon>Pseudomonadota</taxon>
        <taxon>Gammaproteobacteria</taxon>
        <taxon>Chromatiales</taxon>
        <taxon>Chromatiaceae</taxon>
        <taxon>Thiobaca</taxon>
    </lineage>
</organism>
<dbReference type="CDD" id="cd00038">
    <property type="entry name" value="CAP_ED"/>
    <property type="match status" value="1"/>
</dbReference>
<evidence type="ECO:0000259" key="4">
    <source>
        <dbReference type="PROSITE" id="PS51063"/>
    </source>
</evidence>
<dbReference type="GO" id="GO:0005829">
    <property type="term" value="C:cytosol"/>
    <property type="evidence" value="ECO:0007669"/>
    <property type="project" value="TreeGrafter"/>
</dbReference>
<evidence type="ECO:0000256" key="2">
    <source>
        <dbReference type="ARBA" id="ARBA00023125"/>
    </source>
</evidence>
<dbReference type="InterPro" id="IPR012318">
    <property type="entry name" value="HTH_CRP"/>
</dbReference>
<dbReference type="Pfam" id="PF13545">
    <property type="entry name" value="HTH_Crp_2"/>
    <property type="match status" value="1"/>
</dbReference>
<gene>
    <name evidence="5" type="ORF">EDC35_104129</name>
</gene>
<protein>
    <submittedName>
        <fullName evidence="5">CRP-like cAMP-binding protein</fullName>
    </submittedName>
</protein>
<dbReference type="EMBL" id="SMAO01000004">
    <property type="protein sequence ID" value="TCT21274.1"/>
    <property type="molecule type" value="Genomic_DNA"/>
</dbReference>
<reference evidence="5 6" key="1">
    <citation type="submission" date="2019-03" db="EMBL/GenBank/DDBJ databases">
        <title>Genomic Encyclopedia of Type Strains, Phase IV (KMG-IV): sequencing the most valuable type-strain genomes for metagenomic binning, comparative biology and taxonomic classification.</title>
        <authorList>
            <person name="Goeker M."/>
        </authorList>
    </citation>
    <scope>NUCLEOTIDE SEQUENCE [LARGE SCALE GENOMIC DNA]</scope>
    <source>
        <strain evidence="5 6">DSM 13587</strain>
    </source>
</reference>
<accession>A0A4R3MY14</accession>
<dbReference type="SMART" id="SM00419">
    <property type="entry name" value="HTH_CRP"/>
    <property type="match status" value="1"/>
</dbReference>
<evidence type="ECO:0000313" key="6">
    <source>
        <dbReference type="Proteomes" id="UP000295717"/>
    </source>
</evidence>
<dbReference type="InterPro" id="IPR000595">
    <property type="entry name" value="cNMP-bd_dom"/>
</dbReference>
<comment type="caution">
    <text evidence="5">The sequence shown here is derived from an EMBL/GenBank/DDBJ whole genome shotgun (WGS) entry which is preliminary data.</text>
</comment>